<evidence type="ECO:0000313" key="2">
    <source>
        <dbReference type="EMBL" id="KAG6701802.1"/>
    </source>
</evidence>
<feature type="region of interest" description="Disordered" evidence="1">
    <location>
        <begin position="1"/>
        <end position="21"/>
    </location>
</feature>
<protein>
    <submittedName>
        <fullName evidence="2">Uncharacterized protein</fullName>
    </submittedName>
</protein>
<organism evidence="2 3">
    <name type="scientific">Carya illinoinensis</name>
    <name type="common">Pecan</name>
    <dbReference type="NCBI Taxonomy" id="32201"/>
    <lineage>
        <taxon>Eukaryota</taxon>
        <taxon>Viridiplantae</taxon>
        <taxon>Streptophyta</taxon>
        <taxon>Embryophyta</taxon>
        <taxon>Tracheophyta</taxon>
        <taxon>Spermatophyta</taxon>
        <taxon>Magnoliopsida</taxon>
        <taxon>eudicotyledons</taxon>
        <taxon>Gunneridae</taxon>
        <taxon>Pentapetalae</taxon>
        <taxon>rosids</taxon>
        <taxon>fabids</taxon>
        <taxon>Fagales</taxon>
        <taxon>Juglandaceae</taxon>
        <taxon>Carya</taxon>
    </lineage>
</organism>
<dbReference type="EMBL" id="CM031831">
    <property type="protein sequence ID" value="KAG6701802.1"/>
    <property type="molecule type" value="Genomic_DNA"/>
</dbReference>
<evidence type="ECO:0000256" key="1">
    <source>
        <dbReference type="SAM" id="MobiDB-lite"/>
    </source>
</evidence>
<proteinExistence type="predicted"/>
<gene>
    <name evidence="2" type="ORF">I3842_07G003600</name>
</gene>
<dbReference type="AlphaFoldDB" id="A0A922EFQ3"/>
<accession>A0A922EFQ3</accession>
<dbReference type="Proteomes" id="UP000811246">
    <property type="component" value="Chromosome 7"/>
</dbReference>
<name>A0A922EFQ3_CARIL</name>
<comment type="caution">
    <text evidence="2">The sequence shown here is derived from an EMBL/GenBank/DDBJ whole genome shotgun (WGS) entry which is preliminary data.</text>
</comment>
<reference evidence="2" key="1">
    <citation type="submission" date="2021-01" db="EMBL/GenBank/DDBJ databases">
        <authorList>
            <person name="Lovell J.T."/>
            <person name="Bentley N."/>
            <person name="Bhattarai G."/>
            <person name="Jenkins J.W."/>
            <person name="Sreedasyam A."/>
            <person name="Alarcon Y."/>
            <person name="Bock C."/>
            <person name="Boston L."/>
            <person name="Carlson J."/>
            <person name="Cervantes K."/>
            <person name="Clermont K."/>
            <person name="Krom N."/>
            <person name="Kubenka K."/>
            <person name="Mamidi S."/>
            <person name="Mattison C."/>
            <person name="Monteros M."/>
            <person name="Pisani C."/>
            <person name="Plott C."/>
            <person name="Rajasekar S."/>
            <person name="Rhein H.S."/>
            <person name="Rohla C."/>
            <person name="Song M."/>
            <person name="Hilaire R.S."/>
            <person name="Shu S."/>
            <person name="Wells L."/>
            <person name="Wang X."/>
            <person name="Webber J."/>
            <person name="Heerema R.J."/>
            <person name="Klein P."/>
            <person name="Conner P."/>
            <person name="Grauke L."/>
            <person name="Grimwood J."/>
            <person name="Schmutz J."/>
            <person name="Randall J.J."/>
        </authorList>
    </citation>
    <scope>NUCLEOTIDE SEQUENCE</scope>
    <source>
        <tissue evidence="2">Leaf</tissue>
    </source>
</reference>
<sequence>MTATKNFESDTLLGKEGFGKGAGVGVSIKKSNPESLQGFQEWQHTQEIEVPLCLTCSVAIEPKYTNEGKDMWFFRSPSHN</sequence>
<evidence type="ECO:0000313" key="3">
    <source>
        <dbReference type="Proteomes" id="UP000811246"/>
    </source>
</evidence>